<dbReference type="Proteomes" id="UP000306196">
    <property type="component" value="Unassembled WGS sequence"/>
</dbReference>
<gene>
    <name evidence="8" type="primary">glnT</name>
    <name evidence="8" type="ORF">FEM03_01785</name>
</gene>
<dbReference type="NCBIfam" id="TIGR03105">
    <property type="entry name" value="gln_synth_III"/>
    <property type="match status" value="1"/>
</dbReference>
<dbReference type="InterPro" id="IPR036651">
    <property type="entry name" value="Gln_synt_N_sf"/>
</dbReference>
<keyword evidence="2" id="KW-0547">Nucleotide-binding</keyword>
<dbReference type="OrthoDB" id="9807095at2"/>
<dbReference type="Gene3D" id="3.10.20.70">
    <property type="entry name" value="Glutamine synthetase, N-terminal domain"/>
    <property type="match status" value="1"/>
</dbReference>
<feature type="domain" description="GS beta-grasp" evidence="6">
    <location>
        <begin position="15"/>
        <end position="98"/>
    </location>
</feature>
<protein>
    <submittedName>
        <fullName evidence="8">Type III glutamate--ammonia ligase</fullName>
        <ecNumber evidence="8">6.3.1.2</ecNumber>
    </submittedName>
</protein>
<dbReference type="EMBL" id="VAUV01000001">
    <property type="protein sequence ID" value="TLD72828.1"/>
    <property type="molecule type" value="Genomic_DNA"/>
</dbReference>
<dbReference type="SUPFAM" id="SSF55931">
    <property type="entry name" value="Glutamine synthetase/guanido kinase"/>
    <property type="match status" value="1"/>
</dbReference>
<keyword evidence="1 8" id="KW-0436">Ligase</keyword>
<name>A0A5R8KKH1_9BACT</name>
<dbReference type="PANTHER" id="PTHR43785">
    <property type="entry name" value="GAMMA-GLUTAMYLPUTRESCINE SYNTHETASE"/>
    <property type="match status" value="1"/>
</dbReference>
<proteinExistence type="inferred from homology"/>
<evidence type="ECO:0000313" key="8">
    <source>
        <dbReference type="EMBL" id="TLD72828.1"/>
    </source>
</evidence>
<accession>A0A5R8KKH1</accession>
<reference evidence="8 9" key="1">
    <citation type="submission" date="2019-05" db="EMBL/GenBank/DDBJ databases">
        <title>Verrucobacter flavum gen. nov., sp. nov. a new member of the family Verrucomicrobiaceae.</title>
        <authorList>
            <person name="Szuroczki S."/>
            <person name="Abbaszade G."/>
            <person name="Szabo A."/>
            <person name="Felfoldi T."/>
            <person name="Schumann P."/>
            <person name="Boka K."/>
            <person name="Keki Z."/>
            <person name="Toumi M."/>
            <person name="Toth E."/>
        </authorList>
    </citation>
    <scope>NUCLEOTIDE SEQUENCE [LARGE SCALE GENOMIC DNA]</scope>
    <source>
        <strain evidence="8 9">MG-N-17</strain>
    </source>
</reference>
<evidence type="ECO:0000256" key="5">
    <source>
        <dbReference type="RuleBase" id="RU000384"/>
    </source>
</evidence>
<sequence>MSINRDTLRSQFTDDGVQFLLAQFVDIHGSAKVKMCPAETLDALADDGAGFAGAAVWGLGQGPHSHDMMARIDLDTYTPLPWQPNTARFAADIFVDDKPYAYCARTNLKRVLNQLKEKLGLIANIGIEPEHFLITKNPDGTIAPWDPGKVDTLAKPCYDFKGISAAIGYLQDITTYCNQLGWGVYQADHEDANGQYEVNFHYSEALTTADRYTFFKMMTSQVAPKYGAIATHMAKPFADRTGSGAHIHYHLADAKTGENMFTNEEDPRGLGMSKLGYHFLAGVLKHAPALCAITSPTANCYKRLQVGPGLFSARSGFTWTPAFISYGDNNRTQMLRICGPGHVEDRTVSAAVNPYLAFAAYLVAGMDGINNELHVGDPNLGNLYAMSRDDIYKRGLNTLPQSLKEALTALETDTVIAESLGPIAREFLSVKWREWNEYHRQISKWETEQYLTLF</sequence>
<dbReference type="GO" id="GO:0005524">
    <property type="term" value="F:ATP binding"/>
    <property type="evidence" value="ECO:0007669"/>
    <property type="project" value="UniProtKB-KW"/>
</dbReference>
<keyword evidence="3" id="KW-0067">ATP-binding</keyword>
<feature type="domain" description="GS catalytic" evidence="7">
    <location>
        <begin position="104"/>
        <end position="454"/>
    </location>
</feature>
<dbReference type="Pfam" id="PF00120">
    <property type="entry name" value="Gln-synt_C"/>
    <property type="match status" value="1"/>
</dbReference>
<dbReference type="InterPro" id="IPR017536">
    <property type="entry name" value="Glutamine_synthetase_typeIII"/>
</dbReference>
<evidence type="ECO:0000259" key="7">
    <source>
        <dbReference type="PROSITE" id="PS51987"/>
    </source>
</evidence>
<comment type="similarity">
    <text evidence="4 5">Belongs to the glutamine synthetase family.</text>
</comment>
<evidence type="ECO:0000256" key="1">
    <source>
        <dbReference type="ARBA" id="ARBA00022598"/>
    </source>
</evidence>
<dbReference type="InterPro" id="IPR008146">
    <property type="entry name" value="Gln_synth_cat_dom"/>
</dbReference>
<dbReference type="AlphaFoldDB" id="A0A5R8KKH1"/>
<dbReference type="InterPro" id="IPR014746">
    <property type="entry name" value="Gln_synth/guanido_kin_cat_dom"/>
</dbReference>
<dbReference type="PROSITE" id="PS51986">
    <property type="entry name" value="GS_BETA_GRASP"/>
    <property type="match status" value="1"/>
</dbReference>
<dbReference type="GO" id="GO:0006542">
    <property type="term" value="P:glutamine biosynthetic process"/>
    <property type="evidence" value="ECO:0007669"/>
    <property type="project" value="InterPro"/>
</dbReference>
<keyword evidence="9" id="KW-1185">Reference proteome</keyword>
<dbReference type="SUPFAM" id="SSF54368">
    <property type="entry name" value="Glutamine synthetase, N-terminal domain"/>
    <property type="match status" value="1"/>
</dbReference>
<dbReference type="PANTHER" id="PTHR43785:SF12">
    <property type="entry name" value="TYPE-1 GLUTAMINE SYNTHETASE 2"/>
    <property type="match status" value="1"/>
</dbReference>
<evidence type="ECO:0000256" key="4">
    <source>
        <dbReference type="PROSITE-ProRule" id="PRU01330"/>
    </source>
</evidence>
<evidence type="ECO:0000259" key="6">
    <source>
        <dbReference type="PROSITE" id="PS51986"/>
    </source>
</evidence>
<comment type="caution">
    <text evidence="8">The sequence shown here is derived from an EMBL/GenBank/DDBJ whole genome shotgun (WGS) entry which is preliminary data.</text>
</comment>
<dbReference type="RefSeq" id="WP_138084451.1">
    <property type="nucleotide sequence ID" value="NZ_VAUV01000001.1"/>
</dbReference>
<dbReference type="EC" id="6.3.1.2" evidence="8"/>
<evidence type="ECO:0000256" key="2">
    <source>
        <dbReference type="ARBA" id="ARBA00022741"/>
    </source>
</evidence>
<evidence type="ECO:0000313" key="9">
    <source>
        <dbReference type="Proteomes" id="UP000306196"/>
    </source>
</evidence>
<dbReference type="GO" id="GO:0004356">
    <property type="term" value="F:glutamine synthetase activity"/>
    <property type="evidence" value="ECO:0007669"/>
    <property type="project" value="UniProtKB-EC"/>
</dbReference>
<organism evidence="8 9">
    <name type="scientific">Phragmitibacter flavus</name>
    <dbReference type="NCBI Taxonomy" id="2576071"/>
    <lineage>
        <taxon>Bacteria</taxon>
        <taxon>Pseudomonadati</taxon>
        <taxon>Verrucomicrobiota</taxon>
        <taxon>Verrucomicrobiia</taxon>
        <taxon>Verrucomicrobiales</taxon>
        <taxon>Verrucomicrobiaceae</taxon>
        <taxon>Phragmitibacter</taxon>
    </lineage>
</organism>
<dbReference type="SMART" id="SM01230">
    <property type="entry name" value="Gln-synt_C"/>
    <property type="match status" value="1"/>
</dbReference>
<evidence type="ECO:0000256" key="3">
    <source>
        <dbReference type="ARBA" id="ARBA00022840"/>
    </source>
</evidence>
<dbReference type="PROSITE" id="PS51987">
    <property type="entry name" value="GS_CATALYTIC"/>
    <property type="match status" value="1"/>
</dbReference>
<dbReference type="Gene3D" id="3.30.590.10">
    <property type="entry name" value="Glutamine synthetase/guanido kinase, catalytic domain"/>
    <property type="match status" value="1"/>
</dbReference>
<dbReference type="InterPro" id="IPR008147">
    <property type="entry name" value="Gln_synt_N"/>
</dbReference>